<keyword evidence="2" id="KW-1185">Reference proteome</keyword>
<evidence type="ECO:0000313" key="2">
    <source>
        <dbReference type="Proteomes" id="UP000029413"/>
    </source>
</evidence>
<name>A0AAN0RWF9_9BURK</name>
<gene>
    <name evidence="1" type="ORF">DM39_5922</name>
</gene>
<protein>
    <submittedName>
        <fullName evidence="1">Uncharacterized protein</fullName>
    </submittedName>
</protein>
<proteinExistence type="predicted"/>
<evidence type="ECO:0000313" key="1">
    <source>
        <dbReference type="EMBL" id="AIO35228.1"/>
    </source>
</evidence>
<reference evidence="1 2" key="1">
    <citation type="submission" date="2014-05" db="EMBL/GenBank/DDBJ databases">
        <authorList>
            <person name="Bishop-Lilly K.A."/>
            <person name="Broomall S.M."/>
            <person name="Chain P.S."/>
            <person name="Chertkov O."/>
            <person name="Coyne S.R."/>
            <person name="Daligault H.E."/>
            <person name="Davenport K.W."/>
            <person name="Erkkila T."/>
            <person name="Frey K.G."/>
            <person name="Gibbons H.S."/>
            <person name="Gu W."/>
            <person name="Jaissle J."/>
            <person name="Johnson S.L."/>
            <person name="Koroleva G.I."/>
            <person name="Ladner J.T."/>
            <person name="Lo C.-C."/>
            <person name="Minogue T.D."/>
            <person name="Munk C."/>
            <person name="Palacios G.F."/>
            <person name="Redden C.L."/>
            <person name="Rosenzweig C.N."/>
            <person name="Scholz M.B."/>
            <person name="Teshima H."/>
            <person name="Xu Y."/>
        </authorList>
    </citation>
    <scope>NUCLEOTIDE SEQUENCE [LARGE SCALE GENOMIC DNA]</scope>
    <source>
        <strain evidence="1 2">DDS 22E-1</strain>
    </source>
</reference>
<organism evidence="1 2">
    <name type="scientific">Burkholderia cenocepacia</name>
    <dbReference type="NCBI Taxonomy" id="95486"/>
    <lineage>
        <taxon>Bacteria</taxon>
        <taxon>Pseudomonadati</taxon>
        <taxon>Pseudomonadota</taxon>
        <taxon>Betaproteobacteria</taxon>
        <taxon>Burkholderiales</taxon>
        <taxon>Burkholderiaceae</taxon>
        <taxon>Burkholderia</taxon>
        <taxon>Burkholderia cepacia complex</taxon>
    </lineage>
</organism>
<sequence length="60" mass="6153">MNDPLPGPIDQLGYVVADLGRSIAAARAWNGADPVRIIDVSAVSAEAAAQASPLTHRSKA</sequence>
<dbReference type="Proteomes" id="UP000029413">
    <property type="component" value="Chromosome 2"/>
</dbReference>
<dbReference type="AlphaFoldDB" id="A0AAN0RWF9"/>
<dbReference type="EMBL" id="CP007784">
    <property type="protein sequence ID" value="AIO35228.1"/>
    <property type="molecule type" value="Genomic_DNA"/>
</dbReference>
<dbReference type="KEGG" id="bcen:DM39_5922"/>
<accession>A0AAN0RWF9</accession>